<dbReference type="InterPro" id="IPR006696">
    <property type="entry name" value="DUF423"/>
</dbReference>
<reference evidence="6" key="1">
    <citation type="submission" date="2018-05" db="EMBL/GenBank/DDBJ databases">
        <authorList>
            <person name="Lanie J.A."/>
            <person name="Ng W.-L."/>
            <person name="Kazmierczak K.M."/>
            <person name="Andrzejewski T.M."/>
            <person name="Davidsen T.M."/>
            <person name="Wayne K.J."/>
            <person name="Tettelin H."/>
            <person name="Glass J.I."/>
            <person name="Rusch D."/>
            <person name="Podicherti R."/>
            <person name="Tsui H.-C.T."/>
            <person name="Winkler M.E."/>
        </authorList>
    </citation>
    <scope>NUCLEOTIDE SEQUENCE</scope>
</reference>
<evidence type="ECO:0000256" key="5">
    <source>
        <dbReference type="SAM" id="Phobius"/>
    </source>
</evidence>
<comment type="subcellular location">
    <subcellularLocation>
        <location evidence="1">Membrane</location>
        <topology evidence="1">Multi-pass membrane protein</topology>
    </subcellularLocation>
</comment>
<evidence type="ECO:0000256" key="2">
    <source>
        <dbReference type="ARBA" id="ARBA00022692"/>
    </source>
</evidence>
<dbReference type="EMBL" id="UINC01001619">
    <property type="protein sequence ID" value="SUZ85075.1"/>
    <property type="molecule type" value="Genomic_DNA"/>
</dbReference>
<dbReference type="PANTHER" id="PTHR43461:SF1">
    <property type="entry name" value="TRANSMEMBRANE PROTEIN 256"/>
    <property type="match status" value="1"/>
</dbReference>
<dbReference type="GO" id="GO:0005886">
    <property type="term" value="C:plasma membrane"/>
    <property type="evidence" value="ECO:0007669"/>
    <property type="project" value="TreeGrafter"/>
</dbReference>
<dbReference type="PANTHER" id="PTHR43461">
    <property type="entry name" value="TRANSMEMBRANE PROTEIN 256"/>
    <property type="match status" value="1"/>
</dbReference>
<gene>
    <name evidence="6" type="ORF">METZ01_LOCUS37929</name>
</gene>
<evidence type="ECO:0000313" key="6">
    <source>
        <dbReference type="EMBL" id="SUZ85075.1"/>
    </source>
</evidence>
<name>A0A381R042_9ZZZZ</name>
<proteinExistence type="predicted"/>
<evidence type="ECO:0008006" key="7">
    <source>
        <dbReference type="Google" id="ProtNLM"/>
    </source>
</evidence>
<evidence type="ECO:0000256" key="4">
    <source>
        <dbReference type="ARBA" id="ARBA00023136"/>
    </source>
</evidence>
<evidence type="ECO:0000256" key="3">
    <source>
        <dbReference type="ARBA" id="ARBA00022989"/>
    </source>
</evidence>
<keyword evidence="4 5" id="KW-0472">Membrane</keyword>
<protein>
    <recommendedName>
        <fullName evidence="7">DUF423 domain-containing protein</fullName>
    </recommendedName>
</protein>
<accession>A0A381R042</accession>
<organism evidence="6">
    <name type="scientific">marine metagenome</name>
    <dbReference type="NCBI Taxonomy" id="408172"/>
    <lineage>
        <taxon>unclassified sequences</taxon>
        <taxon>metagenomes</taxon>
        <taxon>ecological metagenomes</taxon>
    </lineage>
</organism>
<feature type="transmembrane region" description="Helical" evidence="5">
    <location>
        <begin position="24"/>
        <end position="44"/>
    </location>
</feature>
<feature type="transmembrane region" description="Helical" evidence="5">
    <location>
        <begin position="51"/>
        <end position="74"/>
    </location>
</feature>
<keyword evidence="2 5" id="KW-0812">Transmembrane</keyword>
<dbReference type="Pfam" id="PF04241">
    <property type="entry name" value="DUF423"/>
    <property type="match status" value="1"/>
</dbReference>
<keyword evidence="3 5" id="KW-1133">Transmembrane helix</keyword>
<evidence type="ECO:0000256" key="1">
    <source>
        <dbReference type="ARBA" id="ARBA00004141"/>
    </source>
</evidence>
<sequence>MYHALGILAIGILAYNVPESVVRIPAIIMIIGIFFFSGSLYLISLKGLTNLGVLAPVGGTAFIVSWVLLAVNIFKLS</sequence>
<dbReference type="AlphaFoldDB" id="A0A381R042"/>